<evidence type="ECO:0000313" key="4">
    <source>
        <dbReference type="Proteomes" id="UP001460270"/>
    </source>
</evidence>
<proteinExistence type="predicted"/>
<keyword evidence="4" id="KW-1185">Reference proteome</keyword>
<dbReference type="Gene3D" id="3.40.50.410">
    <property type="entry name" value="von Willebrand factor, type A domain"/>
    <property type="match status" value="1"/>
</dbReference>
<reference evidence="4" key="1">
    <citation type="submission" date="2024-04" db="EMBL/GenBank/DDBJ databases">
        <title>Salinicola lusitanus LLJ914,a marine bacterium isolated from the Okinawa Trough.</title>
        <authorList>
            <person name="Li J."/>
        </authorList>
    </citation>
    <scope>NUCLEOTIDE SEQUENCE [LARGE SCALE GENOMIC DNA]</scope>
</reference>
<evidence type="ECO:0000256" key="2">
    <source>
        <dbReference type="SAM" id="SignalP"/>
    </source>
</evidence>
<protein>
    <submittedName>
        <fullName evidence="3">Uncharacterized protein</fullName>
    </submittedName>
</protein>
<dbReference type="AlphaFoldDB" id="A0AAW0P9Q9"/>
<evidence type="ECO:0000313" key="3">
    <source>
        <dbReference type="EMBL" id="KAK7913147.1"/>
    </source>
</evidence>
<gene>
    <name evidence="3" type="ORF">WMY93_013358</name>
</gene>
<dbReference type="InterPro" id="IPR036465">
    <property type="entry name" value="vWFA_dom_sf"/>
</dbReference>
<comment type="caution">
    <text evidence="3">The sequence shown here is derived from an EMBL/GenBank/DDBJ whole genome shotgun (WGS) entry which is preliminary data.</text>
</comment>
<dbReference type="Proteomes" id="UP001460270">
    <property type="component" value="Unassembled WGS sequence"/>
</dbReference>
<dbReference type="EMBL" id="JBBPFD010000009">
    <property type="protein sequence ID" value="KAK7913147.1"/>
    <property type="molecule type" value="Genomic_DNA"/>
</dbReference>
<name>A0AAW0P9Q9_9GOBI</name>
<keyword evidence="2" id="KW-0732">Signal</keyword>
<accession>A0AAW0P9Q9</accession>
<organism evidence="3 4">
    <name type="scientific">Mugilogobius chulae</name>
    <name type="common">yellowstripe goby</name>
    <dbReference type="NCBI Taxonomy" id="88201"/>
    <lineage>
        <taxon>Eukaryota</taxon>
        <taxon>Metazoa</taxon>
        <taxon>Chordata</taxon>
        <taxon>Craniata</taxon>
        <taxon>Vertebrata</taxon>
        <taxon>Euteleostomi</taxon>
        <taxon>Actinopterygii</taxon>
        <taxon>Neopterygii</taxon>
        <taxon>Teleostei</taxon>
        <taxon>Neoteleostei</taxon>
        <taxon>Acanthomorphata</taxon>
        <taxon>Gobiaria</taxon>
        <taxon>Gobiiformes</taxon>
        <taxon>Gobioidei</taxon>
        <taxon>Gobiidae</taxon>
        <taxon>Gobionellinae</taxon>
        <taxon>Mugilogobius</taxon>
    </lineage>
</organism>
<feature type="chain" id="PRO_5043934372" evidence="2">
    <location>
        <begin position="21"/>
        <end position="123"/>
    </location>
</feature>
<evidence type="ECO:0000256" key="1">
    <source>
        <dbReference type="SAM" id="MobiDB-lite"/>
    </source>
</evidence>
<feature type="signal peptide" evidence="2">
    <location>
        <begin position="1"/>
        <end position="20"/>
    </location>
</feature>
<feature type="region of interest" description="Disordered" evidence="1">
    <location>
        <begin position="57"/>
        <end position="76"/>
    </location>
</feature>
<sequence>MTFSEVLLSRVLCFVSRVFGFGLGSNRSSLSPLCTFQNTGARIMTFLGGSYARFQNTGQDHSSSRSGHSGTWDGRRRRLKTPIRSWHDIEKDSAKFLKKATKHYEALALSRGLSQVFVRSKQV</sequence>
<feature type="compositionally biased region" description="Polar residues" evidence="1">
    <location>
        <begin position="57"/>
        <end position="69"/>
    </location>
</feature>
<dbReference type="SUPFAM" id="SSF53300">
    <property type="entry name" value="vWA-like"/>
    <property type="match status" value="1"/>
</dbReference>